<sequence length="222" mass="24350">MISFCDYIKVKEVSAVFRIRLKELRENAGLSQYGFAEKIGISQSTVGNWEAGSREPNFKTMERIADFFGVSVDYLLGRETVAGGPPEPSVPGSKWIPVIGTIPAGTPVEAIEDILDYEEITPQMASQGEHFALKIKGQSMEPKISDGDVVIVRKQDDCENGEIAVVLVNGDEATVKRIKKGPEGLMLIPNNPAYEPMFYSNAEIESLPVSIIGKVVELRAKF</sequence>
<dbReference type="PROSITE" id="PS50943">
    <property type="entry name" value="HTH_CROC1"/>
    <property type="match status" value="1"/>
</dbReference>
<keyword evidence="5" id="KW-1185">Reference proteome</keyword>
<evidence type="ECO:0000313" key="3">
    <source>
        <dbReference type="EMBL" id="PEQ23203.1"/>
    </source>
</evidence>
<dbReference type="InterPro" id="IPR039418">
    <property type="entry name" value="LexA-like"/>
</dbReference>
<protein>
    <submittedName>
        <fullName evidence="3">LexA family transcriptional regulator</fullName>
    </submittedName>
    <submittedName>
        <fullName evidence="2">Putative repressor LexA</fullName>
    </submittedName>
</protein>
<dbReference type="SUPFAM" id="SSF47413">
    <property type="entry name" value="lambda repressor-like DNA-binding domains"/>
    <property type="match status" value="1"/>
</dbReference>
<reference evidence="2 4" key="2">
    <citation type="submission" date="2007-08" db="EMBL/GenBank/DDBJ databases">
        <authorList>
            <person name="Fulton L."/>
            <person name="Clifton S."/>
            <person name="Fulton B."/>
            <person name="Xu J."/>
            <person name="Minx P."/>
            <person name="Pepin K.H."/>
            <person name="Johnson M."/>
            <person name="Thiruvilangam P."/>
            <person name="Bhonagiri V."/>
            <person name="Nash W.E."/>
            <person name="Wang C."/>
            <person name="Mardis E.R."/>
            <person name="Wilson R.K."/>
        </authorList>
    </citation>
    <scope>NUCLEOTIDE SEQUENCE [LARGE SCALE GENOMIC DNA]</scope>
    <source>
        <strain evidence="2 4">DSM 753</strain>
    </source>
</reference>
<dbReference type="AlphaFoldDB" id="A7VTE0"/>
<dbReference type="HOGENOM" id="CLU_066192_1_1_9"/>
<dbReference type="Proteomes" id="UP000220611">
    <property type="component" value="Unassembled WGS sequence"/>
</dbReference>
<dbReference type="eggNOG" id="COG1974">
    <property type="taxonomic scope" value="Bacteria"/>
</dbReference>
<dbReference type="Gene3D" id="1.10.260.40">
    <property type="entry name" value="lambda repressor-like DNA-binding domains"/>
    <property type="match status" value="1"/>
</dbReference>
<evidence type="ECO:0000313" key="4">
    <source>
        <dbReference type="Proteomes" id="UP000003490"/>
    </source>
</evidence>
<proteinExistence type="predicted"/>
<dbReference type="PANTHER" id="PTHR33516:SF2">
    <property type="entry name" value="LEXA REPRESSOR-RELATED"/>
    <property type="match status" value="1"/>
</dbReference>
<dbReference type="Pfam" id="PF01381">
    <property type="entry name" value="HTH_3"/>
    <property type="match status" value="1"/>
</dbReference>
<dbReference type="EMBL" id="ABCB02000018">
    <property type="protein sequence ID" value="EDO61436.1"/>
    <property type="molecule type" value="Genomic_DNA"/>
</dbReference>
<dbReference type="Pfam" id="PF00717">
    <property type="entry name" value="Peptidase_S24"/>
    <property type="match status" value="1"/>
</dbReference>
<organism evidence="2 4">
    <name type="scientific">[Clostridium] leptum DSM 753</name>
    <dbReference type="NCBI Taxonomy" id="428125"/>
    <lineage>
        <taxon>Bacteria</taxon>
        <taxon>Bacillati</taxon>
        <taxon>Bacillota</taxon>
        <taxon>Clostridia</taxon>
        <taxon>Eubacteriales</taxon>
        <taxon>Oscillospiraceae</taxon>
        <taxon>Oscillospiraceae incertae sedis</taxon>
    </lineage>
</organism>
<dbReference type="EMBL" id="NOXF01000041">
    <property type="protein sequence ID" value="PEQ23203.1"/>
    <property type="molecule type" value="Genomic_DNA"/>
</dbReference>
<dbReference type="GO" id="GO:0003677">
    <property type="term" value="F:DNA binding"/>
    <property type="evidence" value="ECO:0007669"/>
    <property type="project" value="InterPro"/>
</dbReference>
<dbReference type="InterPro" id="IPR015927">
    <property type="entry name" value="Peptidase_S24_S26A/B/C"/>
</dbReference>
<accession>A7VTE0</accession>
<gene>
    <name evidence="3" type="ORF">CH238_15065</name>
    <name evidence="2" type="ORF">CLOLEP_01832</name>
</gene>
<reference evidence="2 4" key="1">
    <citation type="submission" date="2007-08" db="EMBL/GenBank/DDBJ databases">
        <title>Draft genome sequence of Clostridium leptum (DSM 753).</title>
        <authorList>
            <person name="Sudarsanam P."/>
            <person name="Ley R."/>
            <person name="Guruge J."/>
            <person name="Turnbaugh P.J."/>
            <person name="Mahowald M."/>
            <person name="Liep D."/>
            <person name="Gordon J."/>
        </authorList>
    </citation>
    <scope>NUCLEOTIDE SEQUENCE [LARGE SCALE GENOMIC DNA]</scope>
    <source>
        <strain evidence="2 4">DSM 753</strain>
    </source>
</reference>
<feature type="domain" description="HTH cro/C1-type" evidence="1">
    <location>
        <begin position="21"/>
        <end position="75"/>
    </location>
</feature>
<dbReference type="Proteomes" id="UP000003490">
    <property type="component" value="Unassembled WGS sequence"/>
</dbReference>
<dbReference type="InterPro" id="IPR036286">
    <property type="entry name" value="LexA/Signal_pep-like_sf"/>
</dbReference>
<dbReference type="SUPFAM" id="SSF51306">
    <property type="entry name" value="LexA/Signal peptidase"/>
    <property type="match status" value="1"/>
</dbReference>
<dbReference type="InterPro" id="IPR001387">
    <property type="entry name" value="Cro/C1-type_HTH"/>
</dbReference>
<reference evidence="3 5" key="3">
    <citation type="submission" date="2017-07" db="EMBL/GenBank/DDBJ databases">
        <title>Prevalence of linear plasmids in Cutibacterium (Propionibacterium) acnes isolates obtained from prostatic tissue.</title>
        <authorList>
            <person name="Davidsson S."/>
            <person name="Carlsson J."/>
            <person name="Molling P."/>
            <person name="Andren O."/>
            <person name="Andersson S.-O."/>
            <person name="Brzuszkiewicz E."/>
            <person name="Poehlein A."/>
            <person name="Al-Zeer M."/>
            <person name="Brinkmann V."/>
            <person name="Scavenius C."/>
            <person name="Nazipi S."/>
            <person name="Soderquist B."/>
            <person name="Bruggemann H."/>
        </authorList>
    </citation>
    <scope>NUCLEOTIDE SEQUENCE [LARGE SCALE GENOMIC DNA]</scope>
    <source>
        <strain evidence="3 5">DSM 753</strain>
    </source>
</reference>
<comment type="caution">
    <text evidence="2">The sequence shown here is derived from an EMBL/GenBank/DDBJ whole genome shotgun (WGS) entry which is preliminary data.</text>
</comment>
<dbReference type="PANTHER" id="PTHR33516">
    <property type="entry name" value="LEXA REPRESSOR"/>
    <property type="match status" value="1"/>
</dbReference>
<name>A7VTE0_9FIRM</name>
<dbReference type="InterPro" id="IPR050077">
    <property type="entry name" value="LexA_repressor"/>
</dbReference>
<dbReference type="Gene3D" id="2.10.109.10">
    <property type="entry name" value="Umud Fragment, subunit A"/>
    <property type="match status" value="1"/>
</dbReference>
<evidence type="ECO:0000313" key="5">
    <source>
        <dbReference type="Proteomes" id="UP000220611"/>
    </source>
</evidence>
<dbReference type="CDD" id="cd06529">
    <property type="entry name" value="S24_LexA-like"/>
    <property type="match status" value="1"/>
</dbReference>
<evidence type="ECO:0000259" key="1">
    <source>
        <dbReference type="PROSITE" id="PS50943"/>
    </source>
</evidence>
<dbReference type="SMART" id="SM00530">
    <property type="entry name" value="HTH_XRE"/>
    <property type="match status" value="1"/>
</dbReference>
<evidence type="ECO:0000313" key="2">
    <source>
        <dbReference type="EMBL" id="EDO61436.1"/>
    </source>
</evidence>
<dbReference type="CDD" id="cd00093">
    <property type="entry name" value="HTH_XRE"/>
    <property type="match status" value="1"/>
</dbReference>
<dbReference type="InterPro" id="IPR010982">
    <property type="entry name" value="Lambda_DNA-bd_dom_sf"/>
</dbReference>
<dbReference type="MEROPS" id="S24.001"/>